<organism evidence="1 2">
    <name type="scientific">Abyssibacter profundi</name>
    <dbReference type="NCBI Taxonomy" id="2182787"/>
    <lineage>
        <taxon>Bacteria</taxon>
        <taxon>Pseudomonadati</taxon>
        <taxon>Pseudomonadota</taxon>
        <taxon>Gammaproteobacteria</taxon>
        <taxon>Chromatiales</taxon>
        <taxon>Oceanococcaceae</taxon>
        <taxon>Abyssibacter</taxon>
    </lineage>
</organism>
<proteinExistence type="predicted"/>
<keyword evidence="2" id="KW-1185">Reference proteome</keyword>
<dbReference type="PIRSF" id="PIRSF026426">
    <property type="entry name" value="DUF1499"/>
    <property type="match status" value="1"/>
</dbReference>
<dbReference type="Pfam" id="PF07386">
    <property type="entry name" value="DUF1499"/>
    <property type="match status" value="1"/>
</dbReference>
<dbReference type="Proteomes" id="UP000251800">
    <property type="component" value="Unassembled WGS sequence"/>
</dbReference>
<comment type="caution">
    <text evidence="1">The sequence shown here is derived from an EMBL/GenBank/DDBJ whole genome shotgun (WGS) entry which is preliminary data.</text>
</comment>
<reference evidence="1 2" key="1">
    <citation type="submission" date="2018-05" db="EMBL/GenBank/DDBJ databases">
        <title>Abyssibacter profundi OUC007T gen. nov., sp. nov, a marine bacterium isolated from seawater of the Mariana Trench.</title>
        <authorList>
            <person name="Zhou S."/>
        </authorList>
    </citation>
    <scope>NUCLEOTIDE SEQUENCE [LARGE SCALE GENOMIC DNA]</scope>
    <source>
        <strain evidence="1 2">OUC007</strain>
    </source>
</reference>
<accession>A0A363UQZ7</accession>
<sequence length="129" mass="14645">MQPCPPAPRCVSSQAQVQQRSVRPLVLRTDRPDVWSAVRDTVSAQPRTVIVDSRRDYLRAEVSSPWGVYTDDLELLRQSDRIDLRSTARLGYYDFGVNRERVNALRQALIRRGLVEVSNPGEPAVRPSD</sequence>
<dbReference type="PANTHER" id="PTHR34801:SF6">
    <property type="entry name" value="SLL1620 PROTEIN"/>
    <property type="match status" value="1"/>
</dbReference>
<dbReference type="PANTHER" id="PTHR34801">
    <property type="entry name" value="EXPRESSED PROTEIN"/>
    <property type="match status" value="1"/>
</dbReference>
<dbReference type="InterPro" id="IPR010865">
    <property type="entry name" value="DUF1499"/>
</dbReference>
<name>A0A363UQZ7_9GAMM</name>
<evidence type="ECO:0000313" key="2">
    <source>
        <dbReference type="Proteomes" id="UP000251800"/>
    </source>
</evidence>
<gene>
    <name evidence="1" type="ORF">DEH80_00625</name>
</gene>
<protein>
    <submittedName>
        <fullName evidence="1">DUF1499 domain-containing protein</fullName>
    </submittedName>
</protein>
<evidence type="ECO:0000313" key="1">
    <source>
        <dbReference type="EMBL" id="PWN57891.1"/>
    </source>
</evidence>
<dbReference type="OrthoDB" id="9793534at2"/>
<dbReference type="EMBL" id="QEQK01000001">
    <property type="protein sequence ID" value="PWN57891.1"/>
    <property type="molecule type" value="Genomic_DNA"/>
</dbReference>
<dbReference type="AlphaFoldDB" id="A0A363UQZ7"/>